<proteinExistence type="predicted"/>
<evidence type="ECO:0000313" key="2">
    <source>
        <dbReference type="Proteomes" id="UP000033636"/>
    </source>
</evidence>
<accession>A0ACC6V1P4</accession>
<protein>
    <submittedName>
        <fullName evidence="1">DUF3195 domain-containing protein</fullName>
    </submittedName>
</protein>
<sequence length="93" mass="10645">MIALFTTAGGKEGVAARDLCDCVFAAGDESVFCEPVAPGVFYIRYSDGRALEKCLSLNYFRRIIKRRETYAEVSLEEPKGRQYKRIGKYYFLR</sequence>
<evidence type="ECO:0000313" key="1">
    <source>
        <dbReference type="EMBL" id="MFB6490863.1"/>
    </source>
</evidence>
<gene>
    <name evidence="1" type="ORF">TU35_006420</name>
</gene>
<comment type="caution">
    <text evidence="1">The sequence shown here is derived from an EMBL/GenBank/DDBJ whole genome shotgun (WGS) entry which is preliminary data.</text>
</comment>
<dbReference type="Proteomes" id="UP000033636">
    <property type="component" value="Unassembled WGS sequence"/>
</dbReference>
<name>A0ACC6V1P4_9CREN</name>
<dbReference type="EMBL" id="JZWT02000015">
    <property type="protein sequence ID" value="MFB6490863.1"/>
    <property type="molecule type" value="Genomic_DNA"/>
</dbReference>
<organism evidence="1 2">
    <name type="scientific">Thermoproteus sp. AZ2</name>
    <dbReference type="NCBI Taxonomy" id="1609232"/>
    <lineage>
        <taxon>Archaea</taxon>
        <taxon>Thermoproteota</taxon>
        <taxon>Thermoprotei</taxon>
        <taxon>Thermoproteales</taxon>
        <taxon>Thermoproteaceae</taxon>
        <taxon>Thermoproteus</taxon>
    </lineage>
</organism>
<reference evidence="1" key="1">
    <citation type="submission" date="2024-07" db="EMBL/GenBank/DDBJ databases">
        <title>Metagenome and Metagenome-Assembled Genomes of Archaea from a hot spring from the geothermal field of Los Azufres, Mexico.</title>
        <authorList>
            <person name="Marin-Paredes R."/>
            <person name="Martinez-Romero E."/>
            <person name="Servin-Garciduenas L.E."/>
        </authorList>
    </citation>
    <scope>NUCLEOTIDE SEQUENCE</scope>
</reference>